<dbReference type="AlphaFoldDB" id="A0A2R6P5F0"/>
<evidence type="ECO:0000313" key="3">
    <source>
        <dbReference type="Proteomes" id="UP000186601"/>
    </source>
</evidence>
<evidence type="ECO:0000313" key="2">
    <source>
        <dbReference type="EMBL" id="PSR85711.1"/>
    </source>
</evidence>
<gene>
    <name evidence="2" type="ORF">PHLCEN_2v5358</name>
</gene>
<organism evidence="2 3">
    <name type="scientific">Hermanssonia centrifuga</name>
    <dbReference type="NCBI Taxonomy" id="98765"/>
    <lineage>
        <taxon>Eukaryota</taxon>
        <taxon>Fungi</taxon>
        <taxon>Dikarya</taxon>
        <taxon>Basidiomycota</taxon>
        <taxon>Agaricomycotina</taxon>
        <taxon>Agaricomycetes</taxon>
        <taxon>Polyporales</taxon>
        <taxon>Meruliaceae</taxon>
        <taxon>Hermanssonia</taxon>
    </lineage>
</organism>
<sequence>MAVKRCLLLAVVGTCLALLRGGELSEPLVAPAKEMVPSVTNPGGMFSLSDSSPLAPNERLTNGPCTVHEYRKVSNIMKLLALQRGDPFLSA</sequence>
<comment type="caution">
    <text evidence="2">The sequence shown here is derived from an EMBL/GenBank/DDBJ whole genome shotgun (WGS) entry which is preliminary data.</text>
</comment>
<keyword evidence="3" id="KW-1185">Reference proteome</keyword>
<evidence type="ECO:0000256" key="1">
    <source>
        <dbReference type="SAM" id="SignalP"/>
    </source>
</evidence>
<reference evidence="2 3" key="1">
    <citation type="submission" date="2018-02" db="EMBL/GenBank/DDBJ databases">
        <title>Genome sequence of the basidiomycete white-rot fungus Phlebia centrifuga.</title>
        <authorList>
            <person name="Granchi Z."/>
            <person name="Peng M."/>
            <person name="de Vries R.P."/>
            <person name="Hilden K."/>
            <person name="Makela M.R."/>
            <person name="Grigoriev I."/>
            <person name="Riley R."/>
        </authorList>
    </citation>
    <scope>NUCLEOTIDE SEQUENCE [LARGE SCALE GENOMIC DNA]</scope>
    <source>
        <strain evidence="2 3">FBCC195</strain>
    </source>
</reference>
<dbReference type="EMBL" id="MLYV02000527">
    <property type="protein sequence ID" value="PSR85711.1"/>
    <property type="molecule type" value="Genomic_DNA"/>
</dbReference>
<dbReference type="Proteomes" id="UP000186601">
    <property type="component" value="Unassembled WGS sequence"/>
</dbReference>
<keyword evidence="1" id="KW-0732">Signal</keyword>
<accession>A0A2R6P5F0</accession>
<feature type="signal peptide" evidence="1">
    <location>
        <begin position="1"/>
        <end position="21"/>
    </location>
</feature>
<feature type="chain" id="PRO_5015327417" evidence="1">
    <location>
        <begin position="22"/>
        <end position="91"/>
    </location>
</feature>
<proteinExistence type="predicted"/>
<name>A0A2R6P5F0_9APHY</name>
<protein>
    <submittedName>
        <fullName evidence="2">Uncharacterized protein</fullName>
    </submittedName>
</protein>